<dbReference type="OrthoDB" id="4243133at2759"/>
<dbReference type="Proteomes" id="UP000326877">
    <property type="component" value="Unassembled WGS sequence"/>
</dbReference>
<proteinExistence type="predicted"/>
<organism evidence="1">
    <name type="scientific">Petromyces alliaceus</name>
    <name type="common">Aspergillus alliaceus</name>
    <dbReference type="NCBI Taxonomy" id="209559"/>
    <lineage>
        <taxon>Eukaryota</taxon>
        <taxon>Fungi</taxon>
        <taxon>Dikarya</taxon>
        <taxon>Ascomycota</taxon>
        <taxon>Pezizomycotina</taxon>
        <taxon>Eurotiomycetes</taxon>
        <taxon>Eurotiomycetidae</taxon>
        <taxon>Eurotiales</taxon>
        <taxon>Aspergillaceae</taxon>
        <taxon>Aspergillus</taxon>
        <taxon>Aspergillus subgen. Circumdati</taxon>
    </lineage>
</organism>
<protein>
    <submittedName>
        <fullName evidence="1">Uncharacterized protein</fullName>
    </submittedName>
</protein>
<dbReference type="AlphaFoldDB" id="A0A5N7C774"/>
<gene>
    <name evidence="1" type="ORF">BDV23DRAFT_173009</name>
</gene>
<dbReference type="EMBL" id="ML735264">
    <property type="protein sequence ID" value="KAE8389557.1"/>
    <property type="molecule type" value="Genomic_DNA"/>
</dbReference>
<sequence length="335" mass="37294">MPHIHVSSTAAYAHASDNVSVITMIKGDEYTPNILLLRMLFAREYDIGCPWQSSALWQAIVYVGLLAHLGYDEEVSLGDVKEGLVDMLLQLKQRTATDNDININYAIVAVPDFFNQTLCDMVMDASKDPGIRMAVRPAPRTIMSSFTTTSTLTDPPGLNSLVLDHGMFYLDLRTMHDGGKKEQDCTKNHLFPILRYGSSYIDRKITNRLVDRVEELNVEIVIGASQMDSGSPNDDQCRYLDEYPLCLNGWGSGNTRAVLSWEEDRLRKRSIRLPEAASNIETPETIGRVLLLTLREVLGERIEIVGGSKKDFSLAAFGAARGARNGKSDVLDHEL</sequence>
<reference evidence="1" key="1">
    <citation type="submission" date="2019-04" db="EMBL/GenBank/DDBJ databases">
        <title>Friends and foes A comparative genomics studyof 23 Aspergillus species from section Flavi.</title>
        <authorList>
            <consortium name="DOE Joint Genome Institute"/>
            <person name="Kjaerbolling I."/>
            <person name="Vesth T."/>
            <person name="Frisvad J.C."/>
            <person name="Nybo J.L."/>
            <person name="Theobald S."/>
            <person name="Kildgaard S."/>
            <person name="Isbrandt T."/>
            <person name="Kuo A."/>
            <person name="Sato A."/>
            <person name="Lyhne E.K."/>
            <person name="Kogle M.E."/>
            <person name="Wiebenga A."/>
            <person name="Kun R.S."/>
            <person name="Lubbers R.J."/>
            <person name="Makela M.R."/>
            <person name="Barry K."/>
            <person name="Chovatia M."/>
            <person name="Clum A."/>
            <person name="Daum C."/>
            <person name="Haridas S."/>
            <person name="He G."/>
            <person name="LaButti K."/>
            <person name="Lipzen A."/>
            <person name="Mondo S."/>
            <person name="Riley R."/>
            <person name="Salamov A."/>
            <person name="Simmons B.A."/>
            <person name="Magnuson J.K."/>
            <person name="Henrissat B."/>
            <person name="Mortensen U.H."/>
            <person name="Larsen T.O."/>
            <person name="Devries R.P."/>
            <person name="Grigoriev I.V."/>
            <person name="Machida M."/>
            <person name="Baker S.E."/>
            <person name="Andersen M.R."/>
        </authorList>
    </citation>
    <scope>NUCLEOTIDE SEQUENCE [LARGE SCALE GENOMIC DNA]</scope>
    <source>
        <strain evidence="1">IBT 14317</strain>
    </source>
</reference>
<name>A0A5N7C774_PETAA</name>
<evidence type="ECO:0000313" key="1">
    <source>
        <dbReference type="EMBL" id="KAE8389557.1"/>
    </source>
</evidence>
<accession>A0A5N7C774</accession>